<evidence type="ECO:0000313" key="4">
    <source>
        <dbReference type="Proteomes" id="UP000584931"/>
    </source>
</evidence>
<feature type="region of interest" description="Disordered" evidence="1">
    <location>
        <begin position="260"/>
        <end position="281"/>
    </location>
</feature>
<dbReference type="Proteomes" id="UP000584931">
    <property type="component" value="Unassembled WGS sequence"/>
</dbReference>
<dbReference type="PANTHER" id="PTHR36151:SF3">
    <property type="entry name" value="ER-BOUND OXYGENASE MPAB_MPAB'_RUBBER OXYGENASE CATALYTIC DOMAIN-CONTAINING PROTEIN"/>
    <property type="match status" value="1"/>
</dbReference>
<dbReference type="AlphaFoldDB" id="A0A7Y9XBP4"/>
<evidence type="ECO:0000313" key="3">
    <source>
        <dbReference type="EMBL" id="NYH52604.1"/>
    </source>
</evidence>
<feature type="domain" description="ER-bound oxygenase mpaB/mpaB'/Rubber oxygenase catalytic" evidence="2">
    <location>
        <begin position="13"/>
        <end position="230"/>
    </location>
</feature>
<name>A0A7Y9XBP4_9ACTN</name>
<dbReference type="EMBL" id="JACCHL010000001">
    <property type="protein sequence ID" value="NYH52604.1"/>
    <property type="molecule type" value="Genomic_DNA"/>
</dbReference>
<dbReference type="PANTHER" id="PTHR36151">
    <property type="entry name" value="BLR2777 PROTEIN"/>
    <property type="match status" value="1"/>
</dbReference>
<sequence length="281" mass="31493">MGRSSDEPPLRRISGEACALGGAGYAVLLQIAHPSVAQGVHDHSDFSTRPFNRLLGTLYFVYGTVYGTEEERERLHAIVRAMHRKVNGPGYRALDDDLLLWVAATLYDSTSRLYAMVFGEPGEEERARHLCEASVLGTALGLPEEKWPASLAKFDAYWSRSVAGLHVGEEARRITEQLFHPESLPLRPLMRVQSLLTGGLLPPHLREQFAIPWSDARQRRFDRVVRVTRAVYPRIPRPVRFLPTTLCLWTMRRGLLGPRWLGPPRRRSGPRGAKGSLGQAG</sequence>
<evidence type="ECO:0000256" key="1">
    <source>
        <dbReference type="SAM" id="MobiDB-lite"/>
    </source>
</evidence>
<dbReference type="RefSeq" id="WP_179809964.1">
    <property type="nucleotide sequence ID" value="NZ_JACCHL010000001.1"/>
</dbReference>
<evidence type="ECO:0000259" key="2">
    <source>
        <dbReference type="Pfam" id="PF09995"/>
    </source>
</evidence>
<organism evidence="3 4">
    <name type="scientific">Nocardiopsis sinuspersici</name>
    <dbReference type="NCBI Taxonomy" id="501010"/>
    <lineage>
        <taxon>Bacteria</taxon>
        <taxon>Bacillati</taxon>
        <taxon>Actinomycetota</taxon>
        <taxon>Actinomycetes</taxon>
        <taxon>Streptosporangiales</taxon>
        <taxon>Nocardiopsidaceae</taxon>
        <taxon>Nocardiopsis</taxon>
    </lineage>
</organism>
<reference evidence="3 4" key="1">
    <citation type="submission" date="2020-07" db="EMBL/GenBank/DDBJ databases">
        <title>Sequencing the genomes of 1000 actinobacteria strains.</title>
        <authorList>
            <person name="Klenk H.-P."/>
        </authorList>
    </citation>
    <scope>NUCLEOTIDE SEQUENCE [LARGE SCALE GENOMIC DNA]</scope>
    <source>
        <strain evidence="3 4">DSM 45278</strain>
    </source>
</reference>
<protein>
    <submittedName>
        <fullName evidence="3">Uncharacterized protein (DUF2236 family)</fullName>
    </submittedName>
</protein>
<gene>
    <name evidence="3" type="ORF">HNR06_002193</name>
</gene>
<accession>A0A7Y9XBP4</accession>
<dbReference type="GO" id="GO:0016491">
    <property type="term" value="F:oxidoreductase activity"/>
    <property type="evidence" value="ECO:0007669"/>
    <property type="project" value="InterPro"/>
</dbReference>
<dbReference type="InterPro" id="IPR018713">
    <property type="entry name" value="MPAB/Lcp_cat_dom"/>
</dbReference>
<dbReference type="Pfam" id="PF09995">
    <property type="entry name" value="MPAB_Lcp_cat"/>
    <property type="match status" value="1"/>
</dbReference>
<proteinExistence type="predicted"/>
<comment type="caution">
    <text evidence="3">The sequence shown here is derived from an EMBL/GenBank/DDBJ whole genome shotgun (WGS) entry which is preliminary data.</text>
</comment>